<keyword evidence="8" id="KW-0966">Cell projection</keyword>
<dbReference type="OrthoDB" id="9779817at2"/>
<dbReference type="Pfam" id="PF01311">
    <property type="entry name" value="Bac_export_1"/>
    <property type="match status" value="1"/>
</dbReference>
<keyword evidence="9" id="KW-1185">Reference proteome</keyword>
<evidence type="ECO:0000256" key="1">
    <source>
        <dbReference type="ARBA" id="ARBA00004651"/>
    </source>
</evidence>
<sequence length="253" mass="27343">MLQELLNTNIFDFLLIFTRVGSAMGVMPGFSAPYVSLRARLILALTVSFAMMPMIAPHLPAMPAAPANLALLLGGEAIVGLFLGLIPFILMAALQTAGTVFSFVSSLSNAFVVDPVVEQQSSILSSFMGITAITLIFVTNLHYWMLSAIVDSYTLFVPGQVLPWGDMAQTMGRVTMDSFALGIQLSSPLLVAGLAYYIGLGLLGRLMPQLPVFFFGLPVQVTMQISLLMITISGIMLVFLRHFQDGLTRFLSP</sequence>
<feature type="transmembrane region" description="Helical" evidence="7">
    <location>
        <begin position="219"/>
        <end position="240"/>
    </location>
</feature>
<dbReference type="RefSeq" id="WP_132938776.1">
    <property type="nucleotide sequence ID" value="NZ_CP119676.1"/>
</dbReference>
<dbReference type="AlphaFoldDB" id="A0A4R3JAX8"/>
<dbReference type="EMBL" id="SLZW01000004">
    <property type="protein sequence ID" value="TCS63038.1"/>
    <property type="molecule type" value="Genomic_DNA"/>
</dbReference>
<reference evidence="8 9" key="1">
    <citation type="submission" date="2019-03" db="EMBL/GenBank/DDBJ databases">
        <title>Genomic Encyclopedia of Type Strains, Phase IV (KMG-IV): sequencing the most valuable type-strain genomes for metagenomic binning, comparative biology and taxonomic classification.</title>
        <authorList>
            <person name="Goeker M."/>
        </authorList>
    </citation>
    <scope>NUCLEOTIDE SEQUENCE [LARGE SCALE GENOMIC DNA]</scope>
    <source>
        <strain evidence="8 9">DSM 101688</strain>
    </source>
</reference>
<keyword evidence="4 7" id="KW-0812">Transmembrane</keyword>
<proteinExistence type="inferred from homology"/>
<evidence type="ECO:0000256" key="7">
    <source>
        <dbReference type="SAM" id="Phobius"/>
    </source>
</evidence>
<dbReference type="InterPro" id="IPR002010">
    <property type="entry name" value="T3SS_IM_R"/>
</dbReference>
<evidence type="ECO:0000256" key="3">
    <source>
        <dbReference type="ARBA" id="ARBA00022475"/>
    </source>
</evidence>
<gene>
    <name evidence="8" type="ORF">EDD55_104129</name>
</gene>
<accession>A0A4R3JAX8</accession>
<feature type="transmembrane region" description="Helical" evidence="7">
    <location>
        <begin position="6"/>
        <end position="27"/>
    </location>
</feature>
<dbReference type="PANTHER" id="PTHR30065:SF8">
    <property type="entry name" value="FLAGELLAR BIOSYNTHETIC PROTEIN FLIR"/>
    <property type="match status" value="1"/>
</dbReference>
<comment type="caution">
    <text evidence="8">The sequence shown here is derived from an EMBL/GenBank/DDBJ whole genome shotgun (WGS) entry which is preliminary data.</text>
</comment>
<feature type="transmembrane region" description="Helical" evidence="7">
    <location>
        <begin position="179"/>
        <end position="199"/>
    </location>
</feature>
<keyword evidence="5 7" id="KW-1133">Transmembrane helix</keyword>
<evidence type="ECO:0000313" key="9">
    <source>
        <dbReference type="Proteomes" id="UP000295304"/>
    </source>
</evidence>
<keyword evidence="8" id="KW-0282">Flagellum</keyword>
<dbReference type="PANTHER" id="PTHR30065">
    <property type="entry name" value="FLAGELLAR BIOSYNTHETIC PROTEIN FLIR"/>
    <property type="match status" value="1"/>
</dbReference>
<dbReference type="Proteomes" id="UP000295304">
    <property type="component" value="Unassembled WGS sequence"/>
</dbReference>
<comment type="subcellular location">
    <subcellularLocation>
        <location evidence="1">Cell membrane</location>
        <topology evidence="1">Multi-pass membrane protein</topology>
    </subcellularLocation>
</comment>
<evidence type="ECO:0000313" key="8">
    <source>
        <dbReference type="EMBL" id="TCS63038.1"/>
    </source>
</evidence>
<keyword evidence="6 7" id="KW-0472">Membrane</keyword>
<comment type="similarity">
    <text evidence="2">Belongs to the FliR/MopE/SpaR family.</text>
</comment>
<feature type="transmembrane region" description="Helical" evidence="7">
    <location>
        <begin position="123"/>
        <end position="146"/>
    </location>
</feature>
<evidence type="ECO:0000256" key="2">
    <source>
        <dbReference type="ARBA" id="ARBA00009772"/>
    </source>
</evidence>
<dbReference type="PRINTS" id="PR00953">
    <property type="entry name" value="TYPE3IMRPROT"/>
</dbReference>
<dbReference type="GO" id="GO:0005886">
    <property type="term" value="C:plasma membrane"/>
    <property type="evidence" value="ECO:0007669"/>
    <property type="project" value="UniProtKB-SubCell"/>
</dbReference>
<organism evidence="8 9">
    <name type="scientific">Varunaivibrio sulfuroxidans</name>
    <dbReference type="NCBI Taxonomy" id="1773489"/>
    <lineage>
        <taxon>Bacteria</taxon>
        <taxon>Pseudomonadati</taxon>
        <taxon>Pseudomonadota</taxon>
        <taxon>Alphaproteobacteria</taxon>
        <taxon>Rhodospirillales</taxon>
        <taxon>Magnetovibrionaceae</taxon>
        <taxon>Varunaivibrio</taxon>
    </lineage>
</organism>
<evidence type="ECO:0000256" key="4">
    <source>
        <dbReference type="ARBA" id="ARBA00022692"/>
    </source>
</evidence>
<feature type="transmembrane region" description="Helical" evidence="7">
    <location>
        <begin position="69"/>
        <end position="90"/>
    </location>
</feature>
<dbReference type="GO" id="GO:0006605">
    <property type="term" value="P:protein targeting"/>
    <property type="evidence" value="ECO:0007669"/>
    <property type="project" value="InterPro"/>
</dbReference>
<keyword evidence="3" id="KW-1003">Cell membrane</keyword>
<evidence type="ECO:0000256" key="6">
    <source>
        <dbReference type="ARBA" id="ARBA00023136"/>
    </source>
</evidence>
<protein>
    <submittedName>
        <fullName evidence="8">Flagellar biosynthetic protein FliR</fullName>
    </submittedName>
</protein>
<evidence type="ECO:0000256" key="5">
    <source>
        <dbReference type="ARBA" id="ARBA00022989"/>
    </source>
</evidence>
<name>A0A4R3JAX8_9PROT</name>
<feature type="transmembrane region" description="Helical" evidence="7">
    <location>
        <begin position="39"/>
        <end position="57"/>
    </location>
</feature>
<keyword evidence="8" id="KW-0969">Cilium</keyword>